<dbReference type="EMBL" id="JASDAP010000007">
    <property type="protein sequence ID" value="KAK1900452.1"/>
    <property type="molecule type" value="Genomic_DNA"/>
</dbReference>
<dbReference type="AlphaFoldDB" id="A0AAD9CFU3"/>
<dbReference type="Proteomes" id="UP001228049">
    <property type="component" value="Unassembled WGS sequence"/>
</dbReference>
<comment type="caution">
    <text evidence="1">The sequence shown here is derived from an EMBL/GenBank/DDBJ whole genome shotgun (WGS) entry which is preliminary data.</text>
</comment>
<feature type="non-terminal residue" evidence="1">
    <location>
        <position position="70"/>
    </location>
</feature>
<sequence length="70" mass="7901">MAEGGEGEEEIQFLRTSFNQCPEVACISTLCSEHQAIKGVWRAVCLPVWGTLATLCLHVYRQKALREYTK</sequence>
<proteinExistence type="predicted"/>
<evidence type="ECO:0000313" key="2">
    <source>
        <dbReference type="Proteomes" id="UP001228049"/>
    </source>
</evidence>
<name>A0AAD9CFU3_DISEL</name>
<protein>
    <submittedName>
        <fullName evidence="1">Ryanodine receptor 2</fullName>
    </submittedName>
</protein>
<reference evidence="1" key="1">
    <citation type="submission" date="2023-04" db="EMBL/GenBank/DDBJ databases">
        <title>Chromosome-level genome of Chaenocephalus aceratus.</title>
        <authorList>
            <person name="Park H."/>
        </authorList>
    </citation>
    <scope>NUCLEOTIDE SEQUENCE</scope>
    <source>
        <strain evidence="1">DE</strain>
        <tissue evidence="1">Muscle</tissue>
    </source>
</reference>
<organism evidence="1 2">
    <name type="scientific">Dissostichus eleginoides</name>
    <name type="common">Patagonian toothfish</name>
    <name type="synonym">Dissostichus amissus</name>
    <dbReference type="NCBI Taxonomy" id="100907"/>
    <lineage>
        <taxon>Eukaryota</taxon>
        <taxon>Metazoa</taxon>
        <taxon>Chordata</taxon>
        <taxon>Craniata</taxon>
        <taxon>Vertebrata</taxon>
        <taxon>Euteleostomi</taxon>
        <taxon>Actinopterygii</taxon>
        <taxon>Neopterygii</taxon>
        <taxon>Teleostei</taxon>
        <taxon>Neoteleostei</taxon>
        <taxon>Acanthomorphata</taxon>
        <taxon>Eupercaria</taxon>
        <taxon>Perciformes</taxon>
        <taxon>Notothenioidei</taxon>
        <taxon>Nototheniidae</taxon>
        <taxon>Dissostichus</taxon>
    </lineage>
</organism>
<gene>
    <name evidence="1" type="ORF">KUDE01_001239</name>
</gene>
<keyword evidence="1" id="KW-0675">Receptor</keyword>
<evidence type="ECO:0000313" key="1">
    <source>
        <dbReference type="EMBL" id="KAK1900452.1"/>
    </source>
</evidence>
<keyword evidence="2" id="KW-1185">Reference proteome</keyword>
<accession>A0AAD9CFU3</accession>